<evidence type="ECO:0000313" key="1">
    <source>
        <dbReference type="EMBL" id="GFY98607.1"/>
    </source>
</evidence>
<dbReference type="Proteomes" id="UP000585474">
    <property type="component" value="Unassembled WGS sequence"/>
</dbReference>
<dbReference type="AlphaFoldDB" id="A0A7J0FKZ5"/>
<name>A0A7J0FKZ5_9ERIC</name>
<dbReference type="EMBL" id="BJWL01000013">
    <property type="protein sequence ID" value="GFY98607.1"/>
    <property type="molecule type" value="Genomic_DNA"/>
</dbReference>
<accession>A0A7J0FKZ5</accession>
<organism evidence="1 2">
    <name type="scientific">Actinidia rufa</name>
    <dbReference type="NCBI Taxonomy" id="165716"/>
    <lineage>
        <taxon>Eukaryota</taxon>
        <taxon>Viridiplantae</taxon>
        <taxon>Streptophyta</taxon>
        <taxon>Embryophyta</taxon>
        <taxon>Tracheophyta</taxon>
        <taxon>Spermatophyta</taxon>
        <taxon>Magnoliopsida</taxon>
        <taxon>eudicotyledons</taxon>
        <taxon>Gunneridae</taxon>
        <taxon>Pentapetalae</taxon>
        <taxon>asterids</taxon>
        <taxon>Ericales</taxon>
        <taxon>Actinidiaceae</taxon>
        <taxon>Actinidia</taxon>
    </lineage>
</organism>
<sequence>MAVVSNPKSLFQTTLNSDLKPVSLSHDSRPPGHCSLSDRSLTCEEVLRLVDDDLPFLRDPSTTRKYSEATALTTDFQNFSSESPTSFHSYLVRPDFG</sequence>
<proteinExistence type="predicted"/>
<protein>
    <submittedName>
        <fullName evidence="1">Uncharacterized protein</fullName>
    </submittedName>
</protein>
<reference evidence="1 2" key="1">
    <citation type="submission" date="2019-07" db="EMBL/GenBank/DDBJ databases">
        <title>De Novo Assembly of kiwifruit Actinidia rufa.</title>
        <authorList>
            <person name="Sugita-Konishi S."/>
            <person name="Sato K."/>
            <person name="Mori E."/>
            <person name="Abe Y."/>
            <person name="Kisaki G."/>
            <person name="Hamano K."/>
            <person name="Suezawa K."/>
            <person name="Otani M."/>
            <person name="Fukuda T."/>
            <person name="Manabe T."/>
            <person name="Gomi K."/>
            <person name="Tabuchi M."/>
            <person name="Akimitsu K."/>
            <person name="Kataoka I."/>
        </authorList>
    </citation>
    <scope>NUCLEOTIDE SEQUENCE [LARGE SCALE GENOMIC DNA]</scope>
    <source>
        <strain evidence="2">cv. Fuchu</strain>
    </source>
</reference>
<gene>
    <name evidence="1" type="ORF">Acr_13g0000080</name>
</gene>
<comment type="caution">
    <text evidence="1">The sequence shown here is derived from an EMBL/GenBank/DDBJ whole genome shotgun (WGS) entry which is preliminary data.</text>
</comment>
<evidence type="ECO:0000313" key="2">
    <source>
        <dbReference type="Proteomes" id="UP000585474"/>
    </source>
</evidence>
<keyword evidence="2" id="KW-1185">Reference proteome</keyword>